<dbReference type="InterPro" id="IPR009081">
    <property type="entry name" value="PP-bd_ACP"/>
</dbReference>
<evidence type="ECO:0000259" key="5">
    <source>
        <dbReference type="PROSITE" id="PS50075"/>
    </source>
</evidence>
<dbReference type="Proteomes" id="UP000309450">
    <property type="component" value="Unassembled WGS sequence"/>
</dbReference>
<dbReference type="PROSITE" id="PS50075">
    <property type="entry name" value="CARRIER"/>
    <property type="match status" value="1"/>
</dbReference>
<evidence type="ECO:0000256" key="4">
    <source>
        <dbReference type="ARBA" id="ARBA00023163"/>
    </source>
</evidence>
<dbReference type="InterPro" id="IPR036736">
    <property type="entry name" value="ACP-like_sf"/>
</dbReference>
<dbReference type="EMBL" id="SSND01000003">
    <property type="protein sequence ID" value="THD83097.1"/>
    <property type="molecule type" value="Genomic_DNA"/>
</dbReference>
<organism evidence="7 8">
    <name type="scientific">Aliigemmobacter aestuarii</name>
    <dbReference type="NCBI Taxonomy" id="1445661"/>
    <lineage>
        <taxon>Bacteria</taxon>
        <taxon>Pseudomonadati</taxon>
        <taxon>Pseudomonadota</taxon>
        <taxon>Alphaproteobacteria</taxon>
        <taxon>Rhodobacterales</taxon>
        <taxon>Paracoccaceae</taxon>
        <taxon>Aliigemmobacter</taxon>
    </lineage>
</organism>
<evidence type="ECO:0000256" key="2">
    <source>
        <dbReference type="ARBA" id="ARBA00023125"/>
    </source>
</evidence>
<evidence type="ECO:0000313" key="8">
    <source>
        <dbReference type="Proteomes" id="UP000309450"/>
    </source>
</evidence>
<proteinExistence type="predicted"/>
<keyword evidence="4" id="KW-0804">Transcription</keyword>
<dbReference type="PROSITE" id="PS51042">
    <property type="entry name" value="CUT"/>
    <property type="match status" value="1"/>
</dbReference>
<dbReference type="InterPro" id="IPR003350">
    <property type="entry name" value="CUT_dom"/>
</dbReference>
<keyword evidence="1" id="KW-0805">Transcription regulation</keyword>
<feature type="domain" description="Carrier" evidence="5">
    <location>
        <begin position="1"/>
        <end position="82"/>
    </location>
</feature>
<evidence type="ECO:0000256" key="1">
    <source>
        <dbReference type="ARBA" id="ARBA00023015"/>
    </source>
</evidence>
<accession>A0A4S3MLW1</accession>
<dbReference type="Pfam" id="PF00550">
    <property type="entry name" value="PP-binding"/>
    <property type="match status" value="1"/>
</dbReference>
<dbReference type="Gene3D" id="1.10.1200.10">
    <property type="entry name" value="ACP-like"/>
    <property type="match status" value="1"/>
</dbReference>
<name>A0A4S3MLW1_9RHOB</name>
<dbReference type="AlphaFoldDB" id="A0A4S3MLW1"/>
<keyword evidence="3" id="KW-0371">Homeobox</keyword>
<keyword evidence="8" id="KW-1185">Reference proteome</keyword>
<dbReference type="GO" id="GO:0003677">
    <property type="term" value="F:DNA binding"/>
    <property type="evidence" value="ECO:0007669"/>
    <property type="project" value="UniProtKB-KW"/>
</dbReference>
<evidence type="ECO:0000259" key="6">
    <source>
        <dbReference type="PROSITE" id="PS51042"/>
    </source>
</evidence>
<keyword evidence="2" id="KW-0238">DNA-binding</keyword>
<reference evidence="7 8" key="1">
    <citation type="submission" date="2019-04" db="EMBL/GenBank/DDBJ databases">
        <title>Draft genome sequence of Gemmobacter aestuarii sp. nov.</title>
        <authorList>
            <person name="Hameed A."/>
            <person name="Lin S.-Y."/>
            <person name="Shahina M."/>
            <person name="Lai W.-A."/>
            <person name="Young C.-C."/>
        </authorList>
    </citation>
    <scope>NUCLEOTIDE SEQUENCE [LARGE SCALE GENOMIC DNA]</scope>
    <source>
        <strain evidence="7 8">CC-PW-75</strain>
    </source>
</reference>
<sequence length="88" mass="9560">MDVRKAVLSALDTTCGLYDKPQFAAAAHGDADLILSQLDLDSLSTYEIIMALEETLEIEIQPEVIFRSKTLSEVVAALEDLLARPVPG</sequence>
<protein>
    <submittedName>
        <fullName evidence="7">Acyl carrier protein</fullName>
    </submittedName>
</protein>
<dbReference type="SUPFAM" id="SSF47336">
    <property type="entry name" value="ACP-like"/>
    <property type="match status" value="1"/>
</dbReference>
<comment type="caution">
    <text evidence="7">The sequence shown here is derived from an EMBL/GenBank/DDBJ whole genome shotgun (WGS) entry which is preliminary data.</text>
</comment>
<dbReference type="RefSeq" id="WP_136395125.1">
    <property type="nucleotide sequence ID" value="NZ_SSND01000003.1"/>
</dbReference>
<evidence type="ECO:0000256" key="3">
    <source>
        <dbReference type="ARBA" id="ARBA00023155"/>
    </source>
</evidence>
<feature type="domain" description="CUT" evidence="6">
    <location>
        <begin position="34"/>
        <end position="88"/>
    </location>
</feature>
<dbReference type="OrthoDB" id="287644at2"/>
<evidence type="ECO:0000313" key="7">
    <source>
        <dbReference type="EMBL" id="THD83097.1"/>
    </source>
</evidence>
<gene>
    <name evidence="7" type="ORF">E7811_13265</name>
</gene>